<evidence type="ECO:0000256" key="5">
    <source>
        <dbReference type="ARBA" id="ARBA00017171"/>
    </source>
</evidence>
<evidence type="ECO:0000256" key="10">
    <source>
        <dbReference type="ARBA" id="ARBA00023098"/>
    </source>
</evidence>
<feature type="transmembrane region" description="Helical" evidence="16">
    <location>
        <begin position="91"/>
        <end position="112"/>
    </location>
</feature>
<dbReference type="RefSeq" id="WP_126144126.1">
    <property type="nucleotide sequence ID" value="NZ_RXHU01000085.1"/>
</dbReference>
<dbReference type="PANTHER" id="PTHR14269:SF61">
    <property type="entry name" value="CDP-DIACYLGLYCEROL--SERINE O-PHOSPHATIDYLTRANSFERASE"/>
    <property type="match status" value="1"/>
</dbReference>
<accession>A0A3S0A0S6</accession>
<feature type="transmembrane region" description="Helical" evidence="16">
    <location>
        <begin position="149"/>
        <end position="168"/>
    </location>
</feature>
<feature type="transmembrane region" description="Helical" evidence="16">
    <location>
        <begin position="64"/>
        <end position="85"/>
    </location>
</feature>
<evidence type="ECO:0000256" key="16">
    <source>
        <dbReference type="SAM" id="Phobius"/>
    </source>
</evidence>
<comment type="caution">
    <text evidence="17">The sequence shown here is derived from an EMBL/GenBank/DDBJ whole genome shotgun (WGS) entry which is preliminary data.</text>
</comment>
<comment type="similarity">
    <text evidence="3 15">Belongs to the CDP-alcohol phosphatidyltransferase class-I family.</text>
</comment>
<keyword evidence="9 16" id="KW-1133">Transmembrane helix</keyword>
<proteinExistence type="inferred from homology"/>
<dbReference type="EMBL" id="RXHU01000085">
    <property type="protein sequence ID" value="RTE05039.1"/>
    <property type="molecule type" value="Genomic_DNA"/>
</dbReference>
<protein>
    <recommendedName>
        <fullName evidence="5">CDP-diacylglycerol--serine O-phosphatidyltransferase</fullName>
        <ecNumber evidence="4">2.7.8.8</ecNumber>
    </recommendedName>
    <alternativeName>
        <fullName evidence="14">Phosphatidylserine synthase</fullName>
    </alternativeName>
</protein>
<keyword evidence="12" id="KW-0594">Phospholipid biosynthesis</keyword>
<dbReference type="GO" id="GO:0003882">
    <property type="term" value="F:CDP-diacylglycerol-serine O-phosphatidyltransferase activity"/>
    <property type="evidence" value="ECO:0007669"/>
    <property type="project" value="UniProtKB-EC"/>
</dbReference>
<gene>
    <name evidence="17" type="primary">pssA</name>
    <name evidence="17" type="ORF">EJQ19_25855</name>
</gene>
<keyword evidence="18" id="KW-1185">Reference proteome</keyword>
<dbReference type="AlphaFoldDB" id="A0A3S0A0S6"/>
<sequence length="254" mass="27361">MLTKSIPSLFTVGNLFLGVLSIILAFSGQHGVAAVLVIVAMLLDGLDGRVARALNAQSEFGKELDSLSDVISFGVAPAFIMYVVAFNDPTAISPAFAWIVTAIFPICGALRLARFNVVAGTPGYFIGLPIPAAGGVLCTLALFANDLNVYVLLVSTVLLSYLMVSTVKYPNFKKAGIPKAAIWITPIIVAVAIVIAIKWPESISKMIFVPLLLYALYGLKKNVDGYFIRIRNSHRKNKRRGSNVEENNSVKSDL</sequence>
<evidence type="ECO:0000256" key="9">
    <source>
        <dbReference type="ARBA" id="ARBA00022989"/>
    </source>
</evidence>
<evidence type="ECO:0000256" key="8">
    <source>
        <dbReference type="ARBA" id="ARBA00022692"/>
    </source>
</evidence>
<evidence type="ECO:0000256" key="7">
    <source>
        <dbReference type="ARBA" id="ARBA00022679"/>
    </source>
</evidence>
<dbReference type="Proteomes" id="UP000276128">
    <property type="component" value="Unassembled WGS sequence"/>
</dbReference>
<reference evidence="17 18" key="1">
    <citation type="submission" date="2018-12" db="EMBL/GenBank/DDBJ databases">
        <title>Bacillus ochoae sp. nov., Paenibacillus whitsoniae sp. nov., Paenibacillus spiritus sp. nov. Isolated from the Mars Exploration Rover during spacecraft assembly.</title>
        <authorList>
            <person name="Seuylemezian A."/>
            <person name="Vaishampayan P."/>
        </authorList>
    </citation>
    <scope>NUCLEOTIDE SEQUENCE [LARGE SCALE GENOMIC DNA]</scope>
    <source>
        <strain evidence="17 18">MER 54</strain>
    </source>
</reference>
<feature type="transmembrane region" description="Helical" evidence="16">
    <location>
        <begin position="15"/>
        <end position="43"/>
    </location>
</feature>
<dbReference type="PROSITE" id="PS00379">
    <property type="entry name" value="CDP_ALCOHOL_P_TRANSF"/>
    <property type="match status" value="1"/>
</dbReference>
<evidence type="ECO:0000256" key="2">
    <source>
        <dbReference type="ARBA" id="ARBA00004127"/>
    </source>
</evidence>
<evidence type="ECO:0000256" key="13">
    <source>
        <dbReference type="ARBA" id="ARBA00023264"/>
    </source>
</evidence>
<keyword evidence="10" id="KW-0443">Lipid metabolism</keyword>
<name>A0A3S0A0S6_9BACL</name>
<dbReference type="Gene3D" id="1.20.120.1760">
    <property type="match status" value="1"/>
</dbReference>
<dbReference type="InterPro" id="IPR043130">
    <property type="entry name" value="CDP-OH_PTrfase_TM_dom"/>
</dbReference>
<dbReference type="GO" id="GO:0016020">
    <property type="term" value="C:membrane"/>
    <property type="evidence" value="ECO:0007669"/>
    <property type="project" value="InterPro"/>
</dbReference>
<evidence type="ECO:0000313" key="18">
    <source>
        <dbReference type="Proteomes" id="UP000276128"/>
    </source>
</evidence>
<dbReference type="InterPro" id="IPR000462">
    <property type="entry name" value="CDP-OH_P_trans"/>
</dbReference>
<evidence type="ECO:0000256" key="3">
    <source>
        <dbReference type="ARBA" id="ARBA00010441"/>
    </source>
</evidence>
<evidence type="ECO:0000256" key="4">
    <source>
        <dbReference type="ARBA" id="ARBA00013174"/>
    </source>
</evidence>
<keyword evidence="11 16" id="KW-0472">Membrane</keyword>
<evidence type="ECO:0000256" key="1">
    <source>
        <dbReference type="ARBA" id="ARBA00000287"/>
    </source>
</evidence>
<dbReference type="InterPro" id="IPR050324">
    <property type="entry name" value="CDP-alcohol_PTase-I"/>
</dbReference>
<evidence type="ECO:0000256" key="11">
    <source>
        <dbReference type="ARBA" id="ARBA00023136"/>
    </source>
</evidence>
<dbReference type="InterPro" id="IPR048254">
    <property type="entry name" value="CDP_ALCOHOL_P_TRANSF_CS"/>
</dbReference>
<dbReference type="NCBIfam" id="TIGR00473">
    <property type="entry name" value="pssA"/>
    <property type="match status" value="1"/>
</dbReference>
<keyword evidence="6" id="KW-0444">Lipid biosynthesis</keyword>
<evidence type="ECO:0000313" key="17">
    <source>
        <dbReference type="EMBL" id="RTE05039.1"/>
    </source>
</evidence>
<comment type="subcellular location">
    <subcellularLocation>
        <location evidence="2">Endomembrane system</location>
        <topology evidence="2">Multi-pass membrane protein</topology>
    </subcellularLocation>
</comment>
<feature type="transmembrane region" description="Helical" evidence="16">
    <location>
        <begin position="180"/>
        <end position="197"/>
    </location>
</feature>
<evidence type="ECO:0000256" key="15">
    <source>
        <dbReference type="RuleBase" id="RU003750"/>
    </source>
</evidence>
<dbReference type="Pfam" id="PF01066">
    <property type="entry name" value="CDP-OH_P_transf"/>
    <property type="match status" value="1"/>
</dbReference>
<evidence type="ECO:0000256" key="6">
    <source>
        <dbReference type="ARBA" id="ARBA00022516"/>
    </source>
</evidence>
<dbReference type="InterPro" id="IPR004533">
    <property type="entry name" value="CDP-diaglyc--ser_O-PTrfase"/>
</dbReference>
<dbReference type="EC" id="2.7.8.8" evidence="4"/>
<dbReference type="OrthoDB" id="9777147at2"/>
<evidence type="ECO:0000256" key="14">
    <source>
        <dbReference type="ARBA" id="ARBA00032361"/>
    </source>
</evidence>
<feature type="transmembrane region" description="Helical" evidence="16">
    <location>
        <begin position="124"/>
        <end position="143"/>
    </location>
</feature>
<evidence type="ECO:0000256" key="12">
    <source>
        <dbReference type="ARBA" id="ARBA00023209"/>
    </source>
</evidence>
<keyword evidence="13" id="KW-1208">Phospholipid metabolism</keyword>
<feature type="transmembrane region" description="Helical" evidence="16">
    <location>
        <begin position="203"/>
        <end position="219"/>
    </location>
</feature>
<dbReference type="GO" id="GO:0012505">
    <property type="term" value="C:endomembrane system"/>
    <property type="evidence" value="ECO:0007669"/>
    <property type="project" value="UniProtKB-SubCell"/>
</dbReference>
<keyword evidence="7 15" id="KW-0808">Transferase</keyword>
<keyword evidence="8 16" id="KW-0812">Transmembrane</keyword>
<comment type="catalytic activity">
    <reaction evidence="1">
        <text>a CDP-1,2-diacyl-sn-glycerol + L-serine = a 1,2-diacyl-sn-glycero-3-phospho-L-serine + CMP + H(+)</text>
        <dbReference type="Rhea" id="RHEA:16913"/>
        <dbReference type="ChEBI" id="CHEBI:15378"/>
        <dbReference type="ChEBI" id="CHEBI:33384"/>
        <dbReference type="ChEBI" id="CHEBI:57262"/>
        <dbReference type="ChEBI" id="CHEBI:58332"/>
        <dbReference type="ChEBI" id="CHEBI:60377"/>
        <dbReference type="EC" id="2.7.8.8"/>
    </reaction>
</comment>
<dbReference type="PANTHER" id="PTHR14269">
    <property type="entry name" value="CDP-DIACYLGLYCEROL--GLYCEROL-3-PHOSPHATE 3-PHOSPHATIDYLTRANSFERASE-RELATED"/>
    <property type="match status" value="1"/>
</dbReference>
<dbReference type="GO" id="GO:0008654">
    <property type="term" value="P:phospholipid biosynthetic process"/>
    <property type="evidence" value="ECO:0007669"/>
    <property type="project" value="UniProtKB-KW"/>
</dbReference>
<organism evidence="17 18">
    <name type="scientific">Paenibacillus whitsoniae</name>
    <dbReference type="NCBI Taxonomy" id="2496558"/>
    <lineage>
        <taxon>Bacteria</taxon>
        <taxon>Bacillati</taxon>
        <taxon>Bacillota</taxon>
        <taxon>Bacilli</taxon>
        <taxon>Bacillales</taxon>
        <taxon>Paenibacillaceae</taxon>
        <taxon>Paenibacillus</taxon>
    </lineage>
</organism>